<proteinExistence type="predicted"/>
<organism evidence="2 3">
    <name type="scientific">Candidatus Gottesmanbacteria bacterium GW2011_GWC2_39_8</name>
    <dbReference type="NCBI Taxonomy" id="1618450"/>
    <lineage>
        <taxon>Bacteria</taxon>
        <taxon>Candidatus Gottesmaniibacteriota</taxon>
    </lineage>
</organism>
<gene>
    <name evidence="2" type="ORF">UT63_C0002G0001</name>
</gene>
<name>A0A0G0QAJ1_9BACT</name>
<accession>A0A0G0QAJ1</accession>
<evidence type="ECO:0000313" key="3">
    <source>
        <dbReference type="Proteomes" id="UP000034539"/>
    </source>
</evidence>
<sequence length="275" mass="31759">ERDLNMEKKLAEEEEKIRQDAMKKADEREQLKMLEIEKKLQDAMKVNDELKRKLEQGSQQSQGEVLELELEKILHNEFPNDNITPVAKGVRGADVVQEIWDRNGVRCGIILWETKNAKWNKEWIDKLKDDQRNVKADIAVLISENMPDQITVAGYVNGIWVAQRLFAVGIAMALRANVIQAYHIKRSVTGKNEKMEAVFNYISGTEFKTRMDVIIETFSGMQEEIEKEKRWFSAKWARQEKQVRSALDHTIGMHGDFRGLMGSTLPEIKTLTAEE</sequence>
<dbReference type="EMBL" id="LBXN01000002">
    <property type="protein sequence ID" value="KKR34356.1"/>
    <property type="molecule type" value="Genomic_DNA"/>
</dbReference>
<dbReference type="Proteomes" id="UP000034539">
    <property type="component" value="Unassembled WGS sequence"/>
</dbReference>
<dbReference type="PATRIC" id="fig|1618450.3.peg.38"/>
<reference evidence="2 3" key="1">
    <citation type="journal article" date="2015" name="Nature">
        <title>rRNA introns, odd ribosomes, and small enigmatic genomes across a large radiation of phyla.</title>
        <authorList>
            <person name="Brown C.T."/>
            <person name="Hug L.A."/>
            <person name="Thomas B.C."/>
            <person name="Sharon I."/>
            <person name="Castelle C.J."/>
            <person name="Singh A."/>
            <person name="Wilkins M.J."/>
            <person name="Williams K.H."/>
            <person name="Banfield J.F."/>
        </authorList>
    </citation>
    <scope>NUCLEOTIDE SEQUENCE [LARGE SCALE GENOMIC DNA]</scope>
</reference>
<feature type="region of interest" description="Disordered" evidence="1">
    <location>
        <begin position="1"/>
        <end position="23"/>
    </location>
</feature>
<dbReference type="AlphaFoldDB" id="A0A0G0QAJ1"/>
<protein>
    <recommendedName>
        <fullName evidence="4">DUF2130 domain-containing protein</fullName>
    </recommendedName>
</protein>
<dbReference type="Pfam" id="PF09903">
    <property type="entry name" value="DUF2130"/>
    <property type="match status" value="1"/>
</dbReference>
<evidence type="ECO:0000313" key="2">
    <source>
        <dbReference type="EMBL" id="KKR34356.1"/>
    </source>
</evidence>
<evidence type="ECO:0008006" key="4">
    <source>
        <dbReference type="Google" id="ProtNLM"/>
    </source>
</evidence>
<dbReference type="InterPro" id="IPR019219">
    <property type="entry name" value="DUF2130"/>
</dbReference>
<evidence type="ECO:0000256" key="1">
    <source>
        <dbReference type="SAM" id="MobiDB-lite"/>
    </source>
</evidence>
<comment type="caution">
    <text evidence="2">The sequence shown here is derived from an EMBL/GenBank/DDBJ whole genome shotgun (WGS) entry which is preliminary data.</text>
</comment>
<feature type="non-terminal residue" evidence="2">
    <location>
        <position position="1"/>
    </location>
</feature>